<evidence type="ECO:0000313" key="2">
    <source>
        <dbReference type="Proteomes" id="UP000236318"/>
    </source>
</evidence>
<dbReference type="AlphaFoldDB" id="A0A2K4Y3S5"/>
<dbReference type="EMBL" id="FXEG02000001">
    <property type="protein sequence ID" value="SOX51426.1"/>
    <property type="molecule type" value="Genomic_DNA"/>
</dbReference>
<proteinExistence type="predicted"/>
<protein>
    <submittedName>
        <fullName evidence="1">Uncharacterized protein</fullName>
    </submittedName>
</protein>
<organism evidence="1 2">
    <name type="scientific">Mycobacterium ahvazicum</name>
    <dbReference type="NCBI Taxonomy" id="1964395"/>
    <lineage>
        <taxon>Bacteria</taxon>
        <taxon>Bacillati</taxon>
        <taxon>Actinomycetota</taxon>
        <taxon>Actinomycetes</taxon>
        <taxon>Mycobacteriales</taxon>
        <taxon>Mycobacteriaceae</taxon>
        <taxon>Mycobacterium</taxon>
        <taxon>Mycobacterium simiae complex</taxon>
    </lineage>
</organism>
<reference evidence="1" key="1">
    <citation type="submission" date="2018-01" db="EMBL/GenBank/DDBJ databases">
        <authorList>
            <consortium name="Urmite Genomes"/>
        </authorList>
    </citation>
    <scope>NUCLEOTIDE SEQUENCE [LARGE SCALE GENOMIC DNA]</scope>
    <source>
        <strain evidence="1">AFP003</strain>
    </source>
</reference>
<accession>A0A2K4Y3S5</accession>
<comment type="caution">
    <text evidence="1">The sequence shown here is derived from an EMBL/GenBank/DDBJ whole genome shotgun (WGS) entry which is preliminary data.</text>
</comment>
<sequence length="45" mass="5209">MFDVIELHHDAEGAINYLDSIRERAPRLDRLTETLPRANGVDDSW</sequence>
<keyword evidence="2" id="KW-1185">Reference proteome</keyword>
<dbReference type="Proteomes" id="UP000236318">
    <property type="component" value="Unassembled WGS sequence"/>
</dbReference>
<evidence type="ECO:0000313" key="1">
    <source>
        <dbReference type="EMBL" id="SOX51426.1"/>
    </source>
</evidence>
<gene>
    <name evidence="1" type="ORF">MAAFP003_86</name>
</gene>
<name>A0A2K4Y3S5_9MYCO</name>